<reference evidence="10 11" key="1">
    <citation type="journal article" date="2015" name="Genome Announc.">
        <title>Expanding the biotechnology potential of lactobacilli through comparative genomics of 213 strains and associated genera.</title>
        <authorList>
            <person name="Sun Z."/>
            <person name="Harris H.M."/>
            <person name="McCann A."/>
            <person name="Guo C."/>
            <person name="Argimon S."/>
            <person name="Zhang W."/>
            <person name="Yang X."/>
            <person name="Jeffery I.B."/>
            <person name="Cooney J.C."/>
            <person name="Kagawa T.F."/>
            <person name="Liu W."/>
            <person name="Song Y."/>
            <person name="Salvetti E."/>
            <person name="Wrobel A."/>
            <person name="Rasinkangas P."/>
            <person name="Parkhill J."/>
            <person name="Rea M.C."/>
            <person name="O'Sullivan O."/>
            <person name="Ritari J."/>
            <person name="Douillard F.P."/>
            <person name="Paul Ross R."/>
            <person name="Yang R."/>
            <person name="Briner A.E."/>
            <person name="Felis G.E."/>
            <person name="de Vos W.M."/>
            <person name="Barrangou R."/>
            <person name="Klaenhammer T.R."/>
            <person name="Caufield P.W."/>
            <person name="Cui Y."/>
            <person name="Zhang H."/>
            <person name="O'Toole P.W."/>
        </authorList>
    </citation>
    <scope>NUCLEOTIDE SEQUENCE [LARGE SCALE GENOMIC DNA]</scope>
    <source>
        <strain evidence="10 11">JCM 15530</strain>
    </source>
</reference>
<dbReference type="SMART" id="SM00487">
    <property type="entry name" value="DEXDc"/>
    <property type="match status" value="1"/>
</dbReference>
<dbReference type="CDD" id="cd18794">
    <property type="entry name" value="SF2_C_RecQ"/>
    <property type="match status" value="1"/>
</dbReference>
<evidence type="ECO:0000256" key="5">
    <source>
        <dbReference type="ARBA" id="ARBA00023125"/>
    </source>
</evidence>
<dbReference type="EMBL" id="AZCX01000001">
    <property type="protein sequence ID" value="KRK49378.1"/>
    <property type="molecule type" value="Genomic_DNA"/>
</dbReference>
<dbReference type="SMART" id="SM00490">
    <property type="entry name" value="HELICc"/>
    <property type="match status" value="1"/>
</dbReference>
<dbReference type="SUPFAM" id="SSF52540">
    <property type="entry name" value="P-loop containing nucleoside triphosphate hydrolases"/>
    <property type="match status" value="1"/>
</dbReference>
<feature type="domain" description="Helicase ATP-binding" evidence="8">
    <location>
        <begin position="27"/>
        <end position="194"/>
    </location>
</feature>
<evidence type="ECO:0000256" key="7">
    <source>
        <dbReference type="ARBA" id="ARBA00044550"/>
    </source>
</evidence>
<evidence type="ECO:0000313" key="11">
    <source>
        <dbReference type="Proteomes" id="UP000050911"/>
    </source>
</evidence>
<dbReference type="PROSITE" id="PS51194">
    <property type="entry name" value="HELICASE_CTER"/>
    <property type="match status" value="1"/>
</dbReference>
<feature type="domain" description="Helicase C-terminal" evidence="9">
    <location>
        <begin position="221"/>
        <end position="373"/>
    </location>
</feature>
<keyword evidence="5" id="KW-0238">DNA-binding</keyword>
<dbReference type="CDD" id="cd17920">
    <property type="entry name" value="DEXHc_RecQ"/>
    <property type="match status" value="1"/>
</dbReference>
<dbReference type="GO" id="GO:0005737">
    <property type="term" value="C:cytoplasm"/>
    <property type="evidence" value="ECO:0007669"/>
    <property type="project" value="TreeGrafter"/>
</dbReference>
<dbReference type="GO" id="GO:0030894">
    <property type="term" value="C:replisome"/>
    <property type="evidence" value="ECO:0007669"/>
    <property type="project" value="TreeGrafter"/>
</dbReference>
<evidence type="ECO:0000256" key="6">
    <source>
        <dbReference type="ARBA" id="ARBA00044535"/>
    </source>
</evidence>
<dbReference type="GO" id="GO:0006310">
    <property type="term" value="P:DNA recombination"/>
    <property type="evidence" value="ECO:0007669"/>
    <property type="project" value="InterPro"/>
</dbReference>
<dbReference type="InterPro" id="IPR001650">
    <property type="entry name" value="Helicase_C-like"/>
</dbReference>
<dbReference type="GO" id="GO:0043138">
    <property type="term" value="F:3'-5' DNA helicase activity"/>
    <property type="evidence" value="ECO:0007669"/>
    <property type="project" value="TreeGrafter"/>
</dbReference>
<proteinExistence type="predicted"/>
<dbReference type="Pfam" id="PF00270">
    <property type="entry name" value="DEAD"/>
    <property type="match status" value="1"/>
</dbReference>
<dbReference type="PROSITE" id="PS51192">
    <property type="entry name" value="HELICASE_ATP_BIND_1"/>
    <property type="match status" value="1"/>
</dbReference>
<evidence type="ECO:0000256" key="1">
    <source>
        <dbReference type="ARBA" id="ARBA00022741"/>
    </source>
</evidence>
<dbReference type="InterPro" id="IPR027417">
    <property type="entry name" value="P-loop_NTPase"/>
</dbReference>
<evidence type="ECO:0000256" key="2">
    <source>
        <dbReference type="ARBA" id="ARBA00022801"/>
    </source>
</evidence>
<dbReference type="InterPro" id="IPR004589">
    <property type="entry name" value="DNA_helicase_ATP-dep_RecQ"/>
</dbReference>
<dbReference type="PATRIC" id="fig|1302272.5.peg.299"/>
<dbReference type="InterPro" id="IPR014001">
    <property type="entry name" value="Helicase_ATP-bd"/>
</dbReference>
<dbReference type="PANTHER" id="PTHR13710:SF84">
    <property type="entry name" value="ATP-DEPENDENT DNA HELICASE RECS-RELATED"/>
    <property type="match status" value="1"/>
</dbReference>
<dbReference type="InterPro" id="IPR002464">
    <property type="entry name" value="DNA/RNA_helicase_DEAH_CS"/>
</dbReference>
<keyword evidence="2" id="KW-0378">Hydrolase</keyword>
<comment type="caution">
    <text evidence="10">The sequence shown here is derived from an EMBL/GenBank/DDBJ whole genome shotgun (WGS) entry which is preliminary data.</text>
</comment>
<organism evidence="10 11">
    <name type="scientific">Secundilactobacillus kimchicus JCM 15530</name>
    <dbReference type="NCBI Taxonomy" id="1302272"/>
    <lineage>
        <taxon>Bacteria</taxon>
        <taxon>Bacillati</taxon>
        <taxon>Bacillota</taxon>
        <taxon>Bacilli</taxon>
        <taxon>Lactobacillales</taxon>
        <taxon>Lactobacillaceae</taxon>
        <taxon>Secundilactobacillus</taxon>
    </lineage>
</organism>
<dbReference type="InterPro" id="IPR011545">
    <property type="entry name" value="DEAD/DEAH_box_helicase_dom"/>
</dbReference>
<dbReference type="PANTHER" id="PTHR13710">
    <property type="entry name" value="DNA HELICASE RECQ FAMILY MEMBER"/>
    <property type="match status" value="1"/>
</dbReference>
<dbReference type="PROSITE" id="PS00690">
    <property type="entry name" value="DEAH_ATP_HELICASE"/>
    <property type="match status" value="1"/>
</dbReference>
<dbReference type="GO" id="GO:0003677">
    <property type="term" value="F:DNA binding"/>
    <property type="evidence" value="ECO:0007669"/>
    <property type="project" value="UniProtKB-KW"/>
</dbReference>
<protein>
    <recommendedName>
        <fullName evidence="6">ATP-dependent DNA helicase RecQ</fullName>
    </recommendedName>
    <alternativeName>
        <fullName evidence="7">DNA 3'-5' helicase RecQ</fullName>
    </alternativeName>
</protein>
<gene>
    <name evidence="10" type="ORF">FC96_GL000302</name>
</gene>
<evidence type="ECO:0000256" key="4">
    <source>
        <dbReference type="ARBA" id="ARBA00022840"/>
    </source>
</evidence>
<dbReference type="GO" id="GO:0016787">
    <property type="term" value="F:hydrolase activity"/>
    <property type="evidence" value="ECO:0007669"/>
    <property type="project" value="UniProtKB-KW"/>
</dbReference>
<dbReference type="STRING" id="1302272.FC96_GL000302"/>
<dbReference type="Pfam" id="PF00271">
    <property type="entry name" value="Helicase_C"/>
    <property type="match status" value="1"/>
</dbReference>
<dbReference type="NCBIfam" id="TIGR00614">
    <property type="entry name" value="recQ_fam"/>
    <property type="match status" value="1"/>
</dbReference>
<name>A0A0R1I0L3_9LACO</name>
<accession>A0A0R1I0L3</accession>
<dbReference type="GO" id="GO:0009378">
    <property type="term" value="F:four-way junction helicase activity"/>
    <property type="evidence" value="ECO:0007669"/>
    <property type="project" value="TreeGrafter"/>
</dbReference>
<evidence type="ECO:0000256" key="3">
    <source>
        <dbReference type="ARBA" id="ARBA00022806"/>
    </source>
</evidence>
<keyword evidence="1" id="KW-0547">Nucleotide-binding</keyword>
<dbReference type="AlphaFoldDB" id="A0A0R1I0L3"/>
<keyword evidence="11" id="KW-1185">Reference proteome</keyword>
<sequence length="478" mass="53331">MTTQQLYKVLAEKFGFTRFRPGQLEALTALSEGRDTLAVLPTGAGKTLIYECYGYAVQRPVVIVSPLLSLMQDQVRALNLRGETAVTAVTSLMSFTEKRVVLQHLNRYRFIFSSPEMLTQPAFLTALKACQVGLLVVDEAHCISTWGPDFRPEYLLLGRIRNALGRPLTLMATATATPQVKRDILKKMQLPTAAQIGLSVDRPNIYLKVVKTATEQDKQTQLVSLVKGLKTPGIVYFSSRKTADEVCEVLRQSGVPRVAAYHGGLSADSRYKVQQQFMNDELTVICATNAFGMGIDKANIRFVIHYHLPVDLENYWQEIGRAGRDGQQSIAILLYTPGDERLPEYLGQANIVAEADIAAFFARPRPVADDDPLRLVAFYRQHHLNQEQVIALFASRRQQRRQALATLLTYVNTSNCRRRVVQAYFGEPTSSLSQNCCDQDSPETTVENLHLTAPPTSVLPGDILPWRATLDQLFLGKS</sequence>
<dbReference type="Proteomes" id="UP000050911">
    <property type="component" value="Unassembled WGS sequence"/>
</dbReference>
<dbReference type="Gene3D" id="3.40.50.300">
    <property type="entry name" value="P-loop containing nucleotide triphosphate hydrolases"/>
    <property type="match status" value="2"/>
</dbReference>
<dbReference type="GO" id="GO:0043590">
    <property type="term" value="C:bacterial nucleoid"/>
    <property type="evidence" value="ECO:0007669"/>
    <property type="project" value="TreeGrafter"/>
</dbReference>
<keyword evidence="3 10" id="KW-0347">Helicase</keyword>
<dbReference type="GO" id="GO:0005524">
    <property type="term" value="F:ATP binding"/>
    <property type="evidence" value="ECO:0007669"/>
    <property type="project" value="UniProtKB-KW"/>
</dbReference>
<dbReference type="InterPro" id="IPR032284">
    <property type="entry name" value="RecQ_Zn-bd"/>
</dbReference>
<evidence type="ECO:0000259" key="8">
    <source>
        <dbReference type="PROSITE" id="PS51192"/>
    </source>
</evidence>
<dbReference type="Pfam" id="PF16124">
    <property type="entry name" value="RecQ_Zn_bind"/>
    <property type="match status" value="1"/>
</dbReference>
<keyword evidence="4" id="KW-0067">ATP-binding</keyword>
<evidence type="ECO:0000259" key="9">
    <source>
        <dbReference type="PROSITE" id="PS51194"/>
    </source>
</evidence>
<evidence type="ECO:0000313" key="10">
    <source>
        <dbReference type="EMBL" id="KRK49378.1"/>
    </source>
</evidence>
<dbReference type="GO" id="GO:0006281">
    <property type="term" value="P:DNA repair"/>
    <property type="evidence" value="ECO:0007669"/>
    <property type="project" value="TreeGrafter"/>
</dbReference>